<dbReference type="EMBL" id="JAPQKS010000002">
    <property type="protein sequence ID" value="KAJ5245882.1"/>
    <property type="molecule type" value="Genomic_DNA"/>
</dbReference>
<comment type="caution">
    <text evidence="2">The sequence shown here is derived from an EMBL/GenBank/DDBJ whole genome shotgun (WGS) entry which is preliminary data.</text>
</comment>
<dbReference type="Proteomes" id="UP001150941">
    <property type="component" value="Unassembled WGS sequence"/>
</dbReference>
<accession>A0A9W9PGK4</accession>
<feature type="region of interest" description="Disordered" evidence="1">
    <location>
        <begin position="90"/>
        <end position="109"/>
    </location>
</feature>
<proteinExistence type="predicted"/>
<dbReference type="GeneID" id="83197465"/>
<feature type="compositionally biased region" description="Basic residues" evidence="1">
    <location>
        <begin position="95"/>
        <end position="109"/>
    </location>
</feature>
<name>A0A9W9PGK4_9EURO</name>
<evidence type="ECO:0000313" key="3">
    <source>
        <dbReference type="Proteomes" id="UP001150941"/>
    </source>
</evidence>
<dbReference type="RefSeq" id="XP_058333303.1">
    <property type="nucleotide sequence ID" value="XM_058470162.1"/>
</dbReference>
<evidence type="ECO:0000313" key="2">
    <source>
        <dbReference type="EMBL" id="KAJ5245882.1"/>
    </source>
</evidence>
<organism evidence="2 3">
    <name type="scientific">Penicillium chermesinum</name>
    <dbReference type="NCBI Taxonomy" id="63820"/>
    <lineage>
        <taxon>Eukaryota</taxon>
        <taxon>Fungi</taxon>
        <taxon>Dikarya</taxon>
        <taxon>Ascomycota</taxon>
        <taxon>Pezizomycotina</taxon>
        <taxon>Eurotiomycetes</taxon>
        <taxon>Eurotiomycetidae</taxon>
        <taxon>Eurotiales</taxon>
        <taxon>Aspergillaceae</taxon>
        <taxon>Penicillium</taxon>
    </lineage>
</organism>
<protein>
    <submittedName>
        <fullName evidence="2">Uncharacterized protein</fullName>
    </submittedName>
</protein>
<dbReference type="AlphaFoldDB" id="A0A9W9PGK4"/>
<reference evidence="2" key="1">
    <citation type="submission" date="2022-11" db="EMBL/GenBank/DDBJ databases">
        <authorList>
            <person name="Petersen C."/>
        </authorList>
    </citation>
    <scope>NUCLEOTIDE SEQUENCE</scope>
    <source>
        <strain evidence="2">IBT 19713</strain>
    </source>
</reference>
<reference evidence="2" key="2">
    <citation type="journal article" date="2023" name="IMA Fungus">
        <title>Comparative genomic study of the Penicillium genus elucidates a diverse pangenome and 15 lateral gene transfer events.</title>
        <authorList>
            <person name="Petersen C."/>
            <person name="Sorensen T."/>
            <person name="Nielsen M.R."/>
            <person name="Sondergaard T.E."/>
            <person name="Sorensen J.L."/>
            <person name="Fitzpatrick D.A."/>
            <person name="Frisvad J.C."/>
            <person name="Nielsen K.L."/>
        </authorList>
    </citation>
    <scope>NUCLEOTIDE SEQUENCE</scope>
    <source>
        <strain evidence="2">IBT 19713</strain>
    </source>
</reference>
<evidence type="ECO:0000256" key="1">
    <source>
        <dbReference type="SAM" id="MobiDB-lite"/>
    </source>
</evidence>
<sequence>MEEARHAVTLLGAMTHERLQYFSTTPRRSVLARMNQTVFVGSTRREWGGAAEWSWEDTKVLPAHVELVAGGPASSDHTDKIAVEQKMALGPGRGAHGHAHHRLSGTRTF</sequence>
<keyword evidence="3" id="KW-1185">Reference proteome</keyword>
<gene>
    <name evidence="2" type="ORF">N7468_000865</name>
</gene>